<evidence type="ECO:0000256" key="2">
    <source>
        <dbReference type="ARBA" id="ARBA00022448"/>
    </source>
</evidence>
<evidence type="ECO:0000256" key="5">
    <source>
        <dbReference type="ARBA" id="ARBA00023136"/>
    </source>
</evidence>
<evidence type="ECO:0008006" key="10">
    <source>
        <dbReference type="Google" id="ProtNLM"/>
    </source>
</evidence>
<organism evidence="9">
    <name type="scientific">marine sediment metagenome</name>
    <dbReference type="NCBI Taxonomy" id="412755"/>
    <lineage>
        <taxon>unclassified sequences</taxon>
        <taxon>metagenomes</taxon>
        <taxon>ecological metagenomes</taxon>
    </lineage>
</organism>
<dbReference type="GO" id="GO:0044718">
    <property type="term" value="P:siderophore transmembrane transport"/>
    <property type="evidence" value="ECO:0007669"/>
    <property type="project" value="TreeGrafter"/>
</dbReference>
<dbReference type="Gene3D" id="2.170.130.10">
    <property type="entry name" value="TonB-dependent receptor, plug domain"/>
    <property type="match status" value="1"/>
</dbReference>
<dbReference type="GO" id="GO:0015344">
    <property type="term" value="F:siderophore uptake transmembrane transporter activity"/>
    <property type="evidence" value="ECO:0007669"/>
    <property type="project" value="TreeGrafter"/>
</dbReference>
<keyword evidence="3" id="KW-0812">Transmembrane</keyword>
<comment type="caution">
    <text evidence="9">The sequence shown here is derived from an EMBL/GenBank/DDBJ whole genome shotgun (WGS) entry which is preliminary data.</text>
</comment>
<sequence>MQVLIDGRVAVGSLFGIVDWDRLGIVVDDIARIEVVRGPASVSFGSNAFIGAINIITRGPYDNPGWRMSAATGSRDMGITSVQYSHVGEKFDYRASANYFHTHGFSGVNDEATVRSGRFQGHYQMSAGTALDFQLGHAEGPWGRGGTGLSVDPATHKDATEQYGNFRLTQSATPGNEWYFQVGMSSSEEDDKFDVGLLSDLFGISPAQVPLVTGQQDQQIMGGVFDYTTKRLDIEFQQLMTLGDEARAVWGLGYRQDKIKGISASIIGWETMETYRVYGNLEYRLSGRVLLNAGTTYEDNDVNKGEFSPRIGVNVTLAKGHVLRFAVSESWRQPFIAEHLIDVAVRFNDGSVLDQVQLSPGKLDPERLRSYEIGYIGHWLDGTVSTDIKVFREEFEDEAEYVLDPFYPEVASIFNSGAILDVNGGSTDITGVEAGINWKLNQRTRLWLSYAFSEVDQHCQALAFRCFHENDATPKHTGSVLVSHDFSQHWQASIGYYYLDDMAWVLWGGDTGRKSHPGWGESDFLLPFLGC</sequence>
<name>A0A0F9DE21_9ZZZZ</name>
<dbReference type="InterPro" id="IPR012910">
    <property type="entry name" value="Plug_dom"/>
</dbReference>
<protein>
    <recommendedName>
        <fullName evidence="10">TonB-dependent receptor plug domain-containing protein</fullName>
    </recommendedName>
</protein>
<dbReference type="GO" id="GO:0009279">
    <property type="term" value="C:cell outer membrane"/>
    <property type="evidence" value="ECO:0007669"/>
    <property type="project" value="UniProtKB-SubCell"/>
</dbReference>
<dbReference type="PROSITE" id="PS52016">
    <property type="entry name" value="TONB_DEPENDENT_REC_3"/>
    <property type="match status" value="1"/>
</dbReference>
<evidence type="ECO:0000313" key="9">
    <source>
        <dbReference type="EMBL" id="KKL59983.1"/>
    </source>
</evidence>
<dbReference type="InterPro" id="IPR039426">
    <property type="entry name" value="TonB-dep_rcpt-like"/>
</dbReference>
<dbReference type="SUPFAM" id="SSF56935">
    <property type="entry name" value="Porins"/>
    <property type="match status" value="1"/>
</dbReference>
<evidence type="ECO:0000256" key="1">
    <source>
        <dbReference type="ARBA" id="ARBA00004571"/>
    </source>
</evidence>
<dbReference type="Pfam" id="PF00593">
    <property type="entry name" value="TonB_dep_Rec_b-barrel"/>
    <property type="match status" value="1"/>
</dbReference>
<evidence type="ECO:0000256" key="4">
    <source>
        <dbReference type="ARBA" id="ARBA00023077"/>
    </source>
</evidence>
<dbReference type="EMBL" id="LAZR01029302">
    <property type="protein sequence ID" value="KKL59983.1"/>
    <property type="molecule type" value="Genomic_DNA"/>
</dbReference>
<dbReference type="Gene3D" id="2.40.170.20">
    <property type="entry name" value="TonB-dependent receptor, beta-barrel domain"/>
    <property type="match status" value="1"/>
</dbReference>
<comment type="subcellular location">
    <subcellularLocation>
        <location evidence="1">Cell outer membrane</location>
        <topology evidence="1">Multi-pass membrane protein</topology>
    </subcellularLocation>
</comment>
<keyword evidence="6" id="KW-0998">Cell outer membrane</keyword>
<dbReference type="PANTHER" id="PTHR30069:SF27">
    <property type="entry name" value="BLL4766 PROTEIN"/>
    <property type="match status" value="1"/>
</dbReference>
<dbReference type="AlphaFoldDB" id="A0A0F9DE21"/>
<keyword evidence="2" id="KW-0813">Transport</keyword>
<keyword evidence="5" id="KW-0472">Membrane</keyword>
<accession>A0A0F9DE21</accession>
<reference evidence="9" key="1">
    <citation type="journal article" date="2015" name="Nature">
        <title>Complex archaea that bridge the gap between prokaryotes and eukaryotes.</title>
        <authorList>
            <person name="Spang A."/>
            <person name="Saw J.H."/>
            <person name="Jorgensen S.L."/>
            <person name="Zaremba-Niedzwiedzka K."/>
            <person name="Martijn J."/>
            <person name="Lind A.E."/>
            <person name="van Eijk R."/>
            <person name="Schleper C."/>
            <person name="Guy L."/>
            <person name="Ettema T.J."/>
        </authorList>
    </citation>
    <scope>NUCLEOTIDE SEQUENCE</scope>
</reference>
<feature type="domain" description="TonB-dependent receptor-like beta-barrel" evidence="7">
    <location>
        <begin position="116"/>
        <end position="505"/>
    </location>
</feature>
<evidence type="ECO:0000259" key="8">
    <source>
        <dbReference type="Pfam" id="PF07715"/>
    </source>
</evidence>
<evidence type="ECO:0000259" key="7">
    <source>
        <dbReference type="Pfam" id="PF00593"/>
    </source>
</evidence>
<dbReference type="Pfam" id="PF07715">
    <property type="entry name" value="Plug"/>
    <property type="match status" value="1"/>
</dbReference>
<evidence type="ECO:0000256" key="3">
    <source>
        <dbReference type="ARBA" id="ARBA00022692"/>
    </source>
</evidence>
<dbReference type="InterPro" id="IPR000531">
    <property type="entry name" value="Beta-barrel_TonB"/>
</dbReference>
<dbReference type="InterPro" id="IPR037066">
    <property type="entry name" value="Plug_dom_sf"/>
</dbReference>
<gene>
    <name evidence="9" type="ORF">LCGC14_2209880</name>
</gene>
<keyword evidence="4" id="KW-0798">TonB box</keyword>
<feature type="domain" description="TonB-dependent receptor plug" evidence="8">
    <location>
        <begin position="2"/>
        <end position="51"/>
    </location>
</feature>
<dbReference type="InterPro" id="IPR036942">
    <property type="entry name" value="Beta-barrel_TonB_sf"/>
</dbReference>
<proteinExistence type="predicted"/>
<dbReference type="PANTHER" id="PTHR30069">
    <property type="entry name" value="TONB-DEPENDENT OUTER MEMBRANE RECEPTOR"/>
    <property type="match status" value="1"/>
</dbReference>
<evidence type="ECO:0000256" key="6">
    <source>
        <dbReference type="ARBA" id="ARBA00023237"/>
    </source>
</evidence>